<feature type="repeat" description="TPR" evidence="3">
    <location>
        <begin position="115"/>
        <end position="148"/>
    </location>
</feature>
<evidence type="ECO:0000256" key="1">
    <source>
        <dbReference type="ARBA" id="ARBA00022737"/>
    </source>
</evidence>
<dbReference type="InterPro" id="IPR011990">
    <property type="entry name" value="TPR-like_helical_dom_sf"/>
</dbReference>
<dbReference type="Proteomes" id="UP000190896">
    <property type="component" value="Unassembled WGS sequence"/>
</dbReference>
<evidence type="ECO:0000313" key="5">
    <source>
        <dbReference type="Proteomes" id="UP000190896"/>
    </source>
</evidence>
<dbReference type="Pfam" id="PF13414">
    <property type="entry name" value="TPR_11"/>
    <property type="match status" value="1"/>
</dbReference>
<feature type="repeat" description="TPR" evidence="3">
    <location>
        <begin position="289"/>
        <end position="322"/>
    </location>
</feature>
<dbReference type="Pfam" id="PF13432">
    <property type="entry name" value="TPR_16"/>
    <property type="match status" value="1"/>
</dbReference>
<reference evidence="4 5" key="1">
    <citation type="submission" date="2016-11" db="EMBL/GenBank/DDBJ databases">
        <title>Mixed transmission modes and dynamic genome evolution in an obligate animal-bacterial symbiosis.</title>
        <authorList>
            <person name="Russell S.L."/>
            <person name="Corbett-Detig R.B."/>
            <person name="Cavanaugh C.M."/>
        </authorList>
    </citation>
    <scope>NUCLEOTIDE SEQUENCE [LARGE SCALE GENOMIC DNA]</scope>
    <source>
        <strain evidence="4">Se-Cadez</strain>
    </source>
</reference>
<name>A0A1T2KT92_9GAMM</name>
<dbReference type="SMART" id="SM00028">
    <property type="entry name" value="TPR"/>
    <property type="match status" value="7"/>
</dbReference>
<keyword evidence="5" id="KW-1185">Reference proteome</keyword>
<keyword evidence="1" id="KW-0677">Repeat</keyword>
<dbReference type="PANTHER" id="PTHR44943">
    <property type="entry name" value="CELLULOSE SYNTHASE OPERON PROTEIN C"/>
    <property type="match status" value="1"/>
</dbReference>
<protein>
    <recommendedName>
        <fullName evidence="6">Sulfotransferase</fullName>
    </recommendedName>
</protein>
<dbReference type="PANTHER" id="PTHR44943:SF4">
    <property type="entry name" value="TPR REPEAT-CONTAINING PROTEIN MJ0798"/>
    <property type="match status" value="1"/>
</dbReference>
<evidence type="ECO:0000313" key="4">
    <source>
        <dbReference type="EMBL" id="OOZ35950.1"/>
    </source>
</evidence>
<dbReference type="InterPro" id="IPR027417">
    <property type="entry name" value="P-loop_NTPase"/>
</dbReference>
<dbReference type="Gene3D" id="3.40.50.300">
    <property type="entry name" value="P-loop containing nucleotide triphosphate hydrolases"/>
    <property type="match status" value="1"/>
</dbReference>
<evidence type="ECO:0008006" key="6">
    <source>
        <dbReference type="Google" id="ProtNLM"/>
    </source>
</evidence>
<dbReference type="EMBL" id="MPRJ01000064">
    <property type="protein sequence ID" value="OOZ35950.1"/>
    <property type="molecule type" value="Genomic_DNA"/>
</dbReference>
<organism evidence="4 5">
    <name type="scientific">Solemya velesiana gill symbiont</name>
    <dbReference type="NCBI Taxonomy" id="1918948"/>
    <lineage>
        <taxon>Bacteria</taxon>
        <taxon>Pseudomonadati</taxon>
        <taxon>Pseudomonadota</taxon>
        <taxon>Gammaproteobacteria</taxon>
        <taxon>sulfur-oxidizing symbionts</taxon>
    </lineage>
</organism>
<accession>A0A1T2KT92</accession>
<dbReference type="Pfam" id="PF13181">
    <property type="entry name" value="TPR_8"/>
    <property type="match status" value="1"/>
</dbReference>
<evidence type="ECO:0000256" key="2">
    <source>
        <dbReference type="ARBA" id="ARBA00022803"/>
    </source>
</evidence>
<dbReference type="PROSITE" id="PS50005">
    <property type="entry name" value="TPR"/>
    <property type="match status" value="3"/>
</dbReference>
<gene>
    <name evidence="4" type="ORF">BOW51_09580</name>
</gene>
<dbReference type="InterPro" id="IPR051685">
    <property type="entry name" value="Ycf3/AcsC/BcsC/TPR_MFPF"/>
</dbReference>
<dbReference type="Gene3D" id="1.25.40.10">
    <property type="entry name" value="Tetratricopeptide repeat domain"/>
    <property type="match status" value="3"/>
</dbReference>
<dbReference type="SUPFAM" id="SSF48452">
    <property type="entry name" value="TPR-like"/>
    <property type="match status" value="2"/>
</dbReference>
<dbReference type="SUPFAM" id="SSF52540">
    <property type="entry name" value="P-loop containing nucleoside triphosphate hydrolases"/>
    <property type="match status" value="1"/>
</dbReference>
<evidence type="ECO:0000256" key="3">
    <source>
        <dbReference type="PROSITE-ProRule" id="PRU00339"/>
    </source>
</evidence>
<dbReference type="InterPro" id="IPR019734">
    <property type="entry name" value="TPR_rpt"/>
</dbReference>
<dbReference type="AlphaFoldDB" id="A0A1T2KT92"/>
<keyword evidence="2 3" id="KW-0802">TPR repeat</keyword>
<proteinExistence type="predicted"/>
<comment type="caution">
    <text evidence="4">The sequence shown here is derived from an EMBL/GenBank/DDBJ whole genome shotgun (WGS) entry which is preliminary data.</text>
</comment>
<dbReference type="Pfam" id="PF13469">
    <property type="entry name" value="Sulfotransfer_3"/>
    <property type="match status" value="1"/>
</dbReference>
<feature type="repeat" description="TPR" evidence="3">
    <location>
        <begin position="81"/>
        <end position="114"/>
    </location>
</feature>
<sequence>MARQLLSANPEDSSAWHLMGLLARDSGNAQNAIQGLEKATLLPEPQPVYFKDLADTYAALGRIDSAANAYRSALNISDDYFEVHANLGNLLLDTEKTNEALIHYRKAVTLRPDIAELHDNLGNALRISDNPAEAAQCHEKALQLKPQLYSAMVNKGLALIELDQLGDALTILEEAVEHLPQSAEAHVALATTLRMLNRPTDSLSCIDKARQLQPDDMTITLAEFYTMLAFGNRAAAERILSTHKGLLGIDYNMTMAYAAYCETTDQRRTAVNYCQQLLTNIALKQRQRVAIHFQLGDLSDQLEQYSKAFEYYKTANDLNPSGYPRDDLKEKTDEIISTFSRENLRQMPRSSYDTDQPVFIVGTSRAGKSLTEQILASHPKISGINELKVTEKLISMVEERAGRRFPDAMIDISREILDEIAETYLAQVSTRAVTESRRIINTAPTNTEHLGFISLLFPNAYIIHLDRDPRDVCLESYFRNYKNEKWQRAGLLDHGFHYHQTYRLMAHWKNILDIPIHSIRYEELVQEPETTIRGLLEYLNVEWNEQCLDFYHPGKASINGLRVATEPLSKNSMGRWKNYAEQIKSLERELNDHGLL</sequence>